<dbReference type="PANTHER" id="PTHR11200:SF275">
    <property type="entry name" value="LD06095P"/>
    <property type="match status" value="1"/>
</dbReference>
<name>A0A2P6N8H5_9EUKA</name>
<dbReference type="GO" id="GO:0004439">
    <property type="term" value="F:phosphatidylinositol-4,5-bisphosphate 5-phosphatase activity"/>
    <property type="evidence" value="ECO:0007669"/>
    <property type="project" value="TreeGrafter"/>
</dbReference>
<evidence type="ECO:0000256" key="1">
    <source>
        <dbReference type="SAM" id="MobiDB-lite"/>
    </source>
</evidence>
<dbReference type="SMART" id="SM00128">
    <property type="entry name" value="IPPc"/>
    <property type="match status" value="1"/>
</dbReference>
<feature type="region of interest" description="Disordered" evidence="1">
    <location>
        <begin position="479"/>
        <end position="522"/>
    </location>
</feature>
<evidence type="ECO:0000313" key="4">
    <source>
        <dbReference type="Proteomes" id="UP000241769"/>
    </source>
</evidence>
<feature type="compositionally biased region" description="Basic and acidic residues" evidence="1">
    <location>
        <begin position="639"/>
        <end position="649"/>
    </location>
</feature>
<dbReference type="EMBL" id="MDYQ01000156">
    <property type="protein sequence ID" value="PRP80253.1"/>
    <property type="molecule type" value="Genomic_DNA"/>
</dbReference>
<keyword evidence="4" id="KW-1185">Reference proteome</keyword>
<dbReference type="InterPro" id="IPR046985">
    <property type="entry name" value="IP5"/>
</dbReference>
<dbReference type="PANTHER" id="PTHR11200">
    <property type="entry name" value="INOSITOL 5-PHOSPHATASE"/>
    <property type="match status" value="1"/>
</dbReference>
<protein>
    <submittedName>
        <fullName evidence="3">72 kDa inositol polyphosphate 5-phosphatase-like</fullName>
    </submittedName>
</protein>
<feature type="region of interest" description="Disordered" evidence="1">
    <location>
        <begin position="637"/>
        <end position="678"/>
    </location>
</feature>
<reference evidence="3 4" key="1">
    <citation type="journal article" date="2018" name="Genome Biol. Evol.">
        <title>Multiple Roots of Fruiting Body Formation in Amoebozoa.</title>
        <authorList>
            <person name="Hillmann F."/>
            <person name="Forbes G."/>
            <person name="Novohradska S."/>
            <person name="Ferling I."/>
            <person name="Riege K."/>
            <person name="Groth M."/>
            <person name="Westermann M."/>
            <person name="Marz M."/>
            <person name="Spaller T."/>
            <person name="Winckler T."/>
            <person name="Schaap P."/>
            <person name="Glockner G."/>
        </authorList>
    </citation>
    <scope>NUCLEOTIDE SEQUENCE [LARGE SCALE GENOMIC DNA]</scope>
    <source>
        <strain evidence="3 4">Jena</strain>
    </source>
</reference>
<dbReference type="InterPro" id="IPR036691">
    <property type="entry name" value="Endo/exonu/phosph_ase_sf"/>
</dbReference>
<evidence type="ECO:0000313" key="3">
    <source>
        <dbReference type="EMBL" id="PRP80253.1"/>
    </source>
</evidence>
<dbReference type="STRING" id="1890364.A0A2P6N8H5"/>
<feature type="region of interest" description="Disordered" evidence="1">
    <location>
        <begin position="64"/>
        <end position="98"/>
    </location>
</feature>
<dbReference type="InterPro" id="IPR000300">
    <property type="entry name" value="IPPc"/>
</dbReference>
<evidence type="ECO:0000259" key="2">
    <source>
        <dbReference type="SMART" id="SM00128"/>
    </source>
</evidence>
<feature type="compositionally biased region" description="Acidic residues" evidence="1">
    <location>
        <begin position="487"/>
        <end position="498"/>
    </location>
</feature>
<gene>
    <name evidence="3" type="ORF">PROFUN_12192</name>
</gene>
<organism evidence="3 4">
    <name type="scientific">Planoprotostelium fungivorum</name>
    <dbReference type="NCBI Taxonomy" id="1890364"/>
    <lineage>
        <taxon>Eukaryota</taxon>
        <taxon>Amoebozoa</taxon>
        <taxon>Evosea</taxon>
        <taxon>Variosea</taxon>
        <taxon>Cavosteliida</taxon>
        <taxon>Cavosteliaceae</taxon>
        <taxon>Planoprotostelium</taxon>
    </lineage>
</organism>
<dbReference type="GO" id="GO:0046856">
    <property type="term" value="P:phosphatidylinositol dephosphorylation"/>
    <property type="evidence" value="ECO:0007669"/>
    <property type="project" value="InterPro"/>
</dbReference>
<feature type="domain" description="Inositol polyphosphate-related phosphatase" evidence="2">
    <location>
        <begin position="114"/>
        <end position="400"/>
    </location>
</feature>
<sequence>MIRKGVGLSRSMEEELKSIKDLLPTRKDSSVLEVITEVEQQTNRKIDAGIVHLDSPRLRELRGSSSAANLSIKSAPTSPVTTPRSSASTRTQRSQSERKIAFPETLSLTDESKVPIKIFVSTWNMEGKMPPPFALTTFIPVGEYDLYVIGTQECEKSIQGSVINPPKHLAWDDKLKATFGESHVLVRSHSLGCINLAIYIKRDLLPFVSEPQSADVPCGIGNILNNKGGIGISFNLGSTSYLFINCHLADVRRIGQELNLSPIKKKSDAPVCYNRFDYCFWLGDLNYRVVGKRAVIEEMVEEGQMEVLLANDQLLKHKSDGDIFQGMNEGRLTFKPTFKFDQDSDAYDTSQKARVPSWTDRILYRGEPIIQHYYKSEPSVRYSDHRPVVAGFTTCYDKSQITVEASTEQKLQFMYNLYHENRMYRRYRSEKLKDMNTDFVVNAASVASDNSGNMSKRKQPTRKVLKEKTTKQTAITTFFRGSNNQSSEEEEDSDDDFMPDASLKKRSTRNKVSQVLEDTKGPPRTADGKILFELPSFLFLSSNTRVASASVNHVIDTIEEHVDAADIVRRQQMITTHSNVGIDRSTPIIEEEGFVHPSELVFDLMPVLLFPRNQTSIQPSGRVVPLQFTSDQIHLKKQHSMELETIRPEKKGKKASAPKATKPKSPTTKSKKSHNRSMRNYIVCNTALIKSQFPDELGE</sequence>
<feature type="compositionally biased region" description="Low complexity" evidence="1">
    <location>
        <begin position="74"/>
        <end position="94"/>
    </location>
</feature>
<dbReference type="AlphaFoldDB" id="A0A2P6N8H5"/>
<feature type="region of interest" description="Disordered" evidence="1">
    <location>
        <begin position="448"/>
        <end position="467"/>
    </location>
</feature>
<dbReference type="Pfam" id="PF22669">
    <property type="entry name" value="Exo_endo_phos2"/>
    <property type="match status" value="1"/>
</dbReference>
<comment type="caution">
    <text evidence="3">The sequence shown here is derived from an EMBL/GenBank/DDBJ whole genome shotgun (WGS) entry which is preliminary data.</text>
</comment>
<dbReference type="OrthoDB" id="7862313at2759"/>
<accession>A0A2P6N8H5</accession>
<feature type="compositionally biased region" description="Low complexity" evidence="1">
    <location>
        <begin position="657"/>
        <end position="668"/>
    </location>
</feature>
<dbReference type="SUPFAM" id="SSF56219">
    <property type="entry name" value="DNase I-like"/>
    <property type="match status" value="1"/>
</dbReference>
<dbReference type="Gene3D" id="3.60.10.10">
    <property type="entry name" value="Endonuclease/exonuclease/phosphatase"/>
    <property type="match status" value="1"/>
</dbReference>
<dbReference type="Proteomes" id="UP000241769">
    <property type="component" value="Unassembled WGS sequence"/>
</dbReference>
<proteinExistence type="predicted"/>
<dbReference type="InParanoid" id="A0A2P6N8H5"/>